<keyword evidence="1" id="KW-1133">Transmembrane helix</keyword>
<keyword evidence="1" id="KW-0812">Transmembrane</keyword>
<organism evidence="2 3">
    <name type="scientific">Pseudomonas lutea</name>
    <dbReference type="NCBI Taxonomy" id="243924"/>
    <lineage>
        <taxon>Bacteria</taxon>
        <taxon>Pseudomonadati</taxon>
        <taxon>Pseudomonadota</taxon>
        <taxon>Gammaproteobacteria</taxon>
        <taxon>Pseudomonadales</taxon>
        <taxon>Pseudomonadaceae</taxon>
        <taxon>Pseudomonas</taxon>
    </lineage>
</organism>
<reference evidence="2 3" key="1">
    <citation type="submission" date="2016-10" db="EMBL/GenBank/DDBJ databases">
        <authorList>
            <person name="Varghese N."/>
            <person name="Submissions S."/>
        </authorList>
    </citation>
    <scope>NUCLEOTIDE SEQUENCE [LARGE SCALE GENOMIC DNA]</scope>
    <source>
        <strain evidence="2 3">LMG 21974</strain>
    </source>
</reference>
<dbReference type="Proteomes" id="UP000183210">
    <property type="component" value="Unassembled WGS sequence"/>
</dbReference>
<evidence type="ECO:0008006" key="4">
    <source>
        <dbReference type="Google" id="ProtNLM"/>
    </source>
</evidence>
<feature type="transmembrane region" description="Helical" evidence="1">
    <location>
        <begin position="12"/>
        <end position="35"/>
    </location>
</feature>
<accession>A0A9X8QK49</accession>
<dbReference type="AlphaFoldDB" id="A0A9X8QK49"/>
<evidence type="ECO:0000313" key="2">
    <source>
        <dbReference type="EMBL" id="SEQ76670.1"/>
    </source>
</evidence>
<name>A0A9X8QK49_9PSED</name>
<keyword evidence="1" id="KW-0472">Membrane</keyword>
<protein>
    <recommendedName>
        <fullName evidence="4">DUF342 domain-containing protein</fullName>
    </recommendedName>
</protein>
<dbReference type="EMBL" id="FOEV01000008">
    <property type="protein sequence ID" value="SEQ76670.1"/>
    <property type="molecule type" value="Genomic_DNA"/>
</dbReference>
<gene>
    <name evidence="2" type="ORF">SAMN05216409_108195</name>
</gene>
<evidence type="ECO:0000256" key="1">
    <source>
        <dbReference type="SAM" id="Phobius"/>
    </source>
</evidence>
<comment type="caution">
    <text evidence="2">The sequence shown here is derived from an EMBL/GenBank/DDBJ whole genome shotgun (WGS) entry which is preliminary data.</text>
</comment>
<proteinExistence type="predicted"/>
<sequence length="732" mass="75372">MISFPARQRGIASLMVILLTGMTLTIAALGMMYMVQGTQERQLAVHATTPAQLKAWTGVELLRQFLTNRSTNDLEALAAGEIAVGGTTGIKVELLSKTKPQSGQYRIVANVTGRAADSTAIVQAVYNVKPLDYITTAPGTSTGSTSPAPVNTPATVPPLIRTSTDLNLGSGTLIFTGPQEANVSVNGKVNLSGNVQGLDAISATDDIVIGGTTSMSALTTSGNITLNDAASALTVRAMKNVTLNDSASSANVTANGTITLNGFRQASLATAAGLVKTTAVSVANALGTVTVKSGAVSTINTQADIVWTSSEASRALNANGRVIYSGSNNGTVINNQGDVQLTSATVQAVKTQGSTTLDTSTIANRLDGRGSLDARNRSAVSAGIVGGSITADPNSKSRINVISTAGYSVAVPAVTVTAVTAPTSAQVSKVDAYALRSSANYEFEMVGTQRKVTVRNVQGIADGTYYLGNYPSTLLRGYRDYLCTAVGSDGFCTVPAQPNRTLCQGETSFNGCITYQQGTWYLGGRTLAPGVLWFKGNLDAGSGVYYNSMIATGNIRTSGRNKTVAVNYAGYGPVCTAVARQEDGLAISNDLKGLFPRNLCDTAAGTYKPSAEGNLAFLAGSYEGGSFVGGTITLGSNLDLFVNDVYGSVVAGNNVVTNSTTRVHGTLTSASQGGATQQMGGTTTIDTSGWPATYSPEQAPGNAPVGTGGMTNGSMYDGRPGPTVEMVWTRYL</sequence>
<evidence type="ECO:0000313" key="3">
    <source>
        <dbReference type="Proteomes" id="UP000183210"/>
    </source>
</evidence>